<dbReference type="InterPro" id="IPR058097">
    <property type="entry name" value="PatX"/>
</dbReference>
<proteinExistence type="predicted"/>
<gene>
    <name evidence="1" type="ORF">PL9214500399</name>
</gene>
<dbReference type="NCBIfam" id="NF047413">
    <property type="entry name" value="heterocyst_PatX"/>
    <property type="match status" value="1"/>
</dbReference>
<reference evidence="2" key="1">
    <citation type="submission" date="2015-10" db="EMBL/GenBank/DDBJ databases">
        <authorList>
            <person name="Regsiter A."/>
            <person name="william w."/>
        </authorList>
    </citation>
    <scope>NUCLEOTIDE SEQUENCE [LARGE SCALE GENOMIC DNA]</scope>
</reference>
<name>A0A1J1LKW1_9CYAN</name>
<dbReference type="AlphaFoldDB" id="A0A1J1LKW1"/>
<dbReference type="EMBL" id="CZDF01000156">
    <property type="protein sequence ID" value="CUR33152.1"/>
    <property type="molecule type" value="Genomic_DNA"/>
</dbReference>
<protein>
    <submittedName>
        <fullName evidence="1">Uncharacterized protein</fullName>
    </submittedName>
</protein>
<dbReference type="Proteomes" id="UP000184315">
    <property type="component" value="Unassembled WGS sequence"/>
</dbReference>
<sequence>MRIYSTILLSTLLLAGMNRHNPTPINVALSPTSEVTAVLVTQTNPEVEPQAVPHRGSGR</sequence>
<keyword evidence="2" id="KW-1185">Reference proteome</keyword>
<evidence type="ECO:0000313" key="1">
    <source>
        <dbReference type="EMBL" id="CUR33152.1"/>
    </source>
</evidence>
<accession>A0A1J1LKW1</accession>
<evidence type="ECO:0000313" key="2">
    <source>
        <dbReference type="Proteomes" id="UP000184315"/>
    </source>
</evidence>
<organism evidence="1 2">
    <name type="scientific">Planktothrix tepida PCC 9214</name>
    <dbReference type="NCBI Taxonomy" id="671072"/>
    <lineage>
        <taxon>Bacteria</taxon>
        <taxon>Bacillati</taxon>
        <taxon>Cyanobacteriota</taxon>
        <taxon>Cyanophyceae</taxon>
        <taxon>Oscillatoriophycideae</taxon>
        <taxon>Oscillatoriales</taxon>
        <taxon>Microcoleaceae</taxon>
        <taxon>Planktothrix</taxon>
    </lineage>
</organism>